<dbReference type="InterPro" id="IPR036259">
    <property type="entry name" value="MFS_trans_sf"/>
</dbReference>
<feature type="transmembrane region" description="Helical" evidence="2">
    <location>
        <begin position="93"/>
        <end position="113"/>
    </location>
</feature>
<proteinExistence type="inferred from homology"/>
<feature type="transmembrane region" description="Helical" evidence="2">
    <location>
        <begin position="427"/>
        <end position="447"/>
    </location>
</feature>
<dbReference type="AlphaFoldDB" id="A0A7R8X8Z5"/>
<keyword evidence="2" id="KW-0812">Transmembrane</keyword>
<protein>
    <recommendedName>
        <fullName evidence="5">Major facilitator superfamily domain-containing protein 12-like</fullName>
    </recommendedName>
</protein>
<organism evidence="3">
    <name type="scientific">Darwinula stevensoni</name>
    <dbReference type="NCBI Taxonomy" id="69355"/>
    <lineage>
        <taxon>Eukaryota</taxon>
        <taxon>Metazoa</taxon>
        <taxon>Ecdysozoa</taxon>
        <taxon>Arthropoda</taxon>
        <taxon>Crustacea</taxon>
        <taxon>Oligostraca</taxon>
        <taxon>Ostracoda</taxon>
        <taxon>Podocopa</taxon>
        <taxon>Podocopida</taxon>
        <taxon>Darwinulocopina</taxon>
        <taxon>Darwinuloidea</taxon>
        <taxon>Darwinulidae</taxon>
        <taxon>Darwinula</taxon>
    </lineage>
</organism>
<feature type="transmembrane region" description="Helical" evidence="2">
    <location>
        <begin position="52"/>
        <end position="72"/>
    </location>
</feature>
<evidence type="ECO:0000313" key="3">
    <source>
        <dbReference type="EMBL" id="CAD7243356.1"/>
    </source>
</evidence>
<dbReference type="GO" id="GO:0005886">
    <property type="term" value="C:plasma membrane"/>
    <property type="evidence" value="ECO:0007669"/>
    <property type="project" value="TreeGrafter"/>
</dbReference>
<dbReference type="SUPFAM" id="SSF103473">
    <property type="entry name" value="MFS general substrate transporter"/>
    <property type="match status" value="1"/>
</dbReference>
<feature type="transmembrane region" description="Helical" evidence="2">
    <location>
        <begin position="164"/>
        <end position="185"/>
    </location>
</feature>
<feature type="transmembrane region" description="Helical" evidence="2">
    <location>
        <begin position="293"/>
        <end position="310"/>
    </location>
</feature>
<feature type="transmembrane region" description="Helical" evidence="2">
    <location>
        <begin position="386"/>
        <end position="407"/>
    </location>
</feature>
<keyword evidence="2" id="KW-1133">Transmembrane helix</keyword>
<comment type="similarity">
    <text evidence="1">Belongs to the major facilitator superfamily.</text>
</comment>
<feature type="transmembrane region" description="Helical" evidence="2">
    <location>
        <begin position="352"/>
        <end position="374"/>
    </location>
</feature>
<keyword evidence="2" id="KW-0472">Membrane</keyword>
<reference evidence="3" key="1">
    <citation type="submission" date="2020-11" db="EMBL/GenBank/DDBJ databases">
        <authorList>
            <person name="Tran Van P."/>
        </authorList>
    </citation>
    <scope>NUCLEOTIDE SEQUENCE</scope>
</reference>
<keyword evidence="4" id="KW-1185">Reference proteome</keyword>
<dbReference type="Pfam" id="PF13347">
    <property type="entry name" value="MFS_2"/>
    <property type="match status" value="1"/>
</dbReference>
<feature type="transmembrane region" description="Helical" evidence="2">
    <location>
        <begin position="254"/>
        <end position="273"/>
    </location>
</feature>
<dbReference type="Proteomes" id="UP000677054">
    <property type="component" value="Unassembled WGS sequence"/>
</dbReference>
<dbReference type="PANTHER" id="PTHR11328:SF28">
    <property type="entry name" value="MAJOR FACILITATOR SUPERFAMILY DOMAIN-CONTAINING PROTEIN 12"/>
    <property type="match status" value="1"/>
</dbReference>
<accession>A0A7R8X8Z5</accession>
<dbReference type="GO" id="GO:0015293">
    <property type="term" value="F:symporter activity"/>
    <property type="evidence" value="ECO:0007669"/>
    <property type="project" value="InterPro"/>
</dbReference>
<evidence type="ECO:0000256" key="2">
    <source>
        <dbReference type="SAM" id="Phobius"/>
    </source>
</evidence>
<evidence type="ECO:0008006" key="5">
    <source>
        <dbReference type="Google" id="ProtNLM"/>
    </source>
</evidence>
<dbReference type="FunFam" id="1.20.1250.20:FF:000431">
    <property type="entry name" value="Predicted protein"/>
    <property type="match status" value="1"/>
</dbReference>
<feature type="transmembrane region" description="Helical" evidence="2">
    <location>
        <begin position="205"/>
        <end position="223"/>
    </location>
</feature>
<dbReference type="CDD" id="cd17491">
    <property type="entry name" value="MFS_MFSD12"/>
    <property type="match status" value="1"/>
</dbReference>
<dbReference type="Gene3D" id="1.20.1250.20">
    <property type="entry name" value="MFS general substrate transporter like domains"/>
    <property type="match status" value="1"/>
</dbReference>
<dbReference type="OrthoDB" id="1730117at2759"/>
<dbReference type="EMBL" id="LR899933">
    <property type="protein sequence ID" value="CAD7243356.1"/>
    <property type="molecule type" value="Genomic_DNA"/>
</dbReference>
<dbReference type="GO" id="GO:0008643">
    <property type="term" value="P:carbohydrate transport"/>
    <property type="evidence" value="ECO:0007669"/>
    <property type="project" value="InterPro"/>
</dbReference>
<evidence type="ECO:0000313" key="4">
    <source>
        <dbReference type="Proteomes" id="UP000677054"/>
    </source>
</evidence>
<feature type="transmembrane region" description="Helical" evidence="2">
    <location>
        <begin position="322"/>
        <end position="340"/>
    </location>
</feature>
<dbReference type="PANTHER" id="PTHR11328">
    <property type="entry name" value="MAJOR FACILITATOR SUPERFAMILY DOMAIN-CONTAINING PROTEIN"/>
    <property type="match status" value="1"/>
</dbReference>
<dbReference type="EMBL" id="CAJPEV010000416">
    <property type="protein sequence ID" value="CAG0885045.1"/>
    <property type="molecule type" value="Genomic_DNA"/>
</dbReference>
<sequence length="467" mass="51526">MGDDVTIVSPSTLSWRVKLAYGIGHVLNDLCASMWFTYLLLYFHFVLKFNNAYSGIILLIGQIADAVSTPFIGIESDRVDDFWFCKYGRRKTWHLVGTICVLGTFPFIFMPCVQCENAHQGAQMVYYAAFVIIFQFGWAAVQVAHLALIPDLTPDEHERTELNAIRYAFTVLSNISVYTITWVVLGLQQDNPGTQKIGPEDTTSFQSIVLITVSVGALFSVLFHMGVKESSPQPYTTLDGGETRKMKVMDWLRIFPLYQVAALYMLARLFVNVTQVYIPLYLQDSLELKEESIAVIPLVMFIIGFLSSFGMKKLNQMAGRKITYALGAALGIGACIWVQLGSESTLFRTYEVYAVAALLGVSMTTVLITSLSITTDLIGQNIESGAFVYGAMSFCDKLANGVAVLLIQVVHPCRDVCPGCGGYYRDIISYFSGSTLILSLVVVATIIPTTFHRPRSGGLPLVVVSSP</sequence>
<dbReference type="InterPro" id="IPR039672">
    <property type="entry name" value="MFS_2"/>
</dbReference>
<feature type="transmembrane region" description="Helical" evidence="2">
    <location>
        <begin position="125"/>
        <end position="152"/>
    </location>
</feature>
<name>A0A7R8X8Z5_9CRUS</name>
<gene>
    <name evidence="3" type="ORF">DSTB1V02_LOCUS3280</name>
</gene>
<feature type="transmembrane region" description="Helical" evidence="2">
    <location>
        <begin position="26"/>
        <end position="46"/>
    </location>
</feature>
<evidence type="ECO:0000256" key="1">
    <source>
        <dbReference type="ARBA" id="ARBA00008335"/>
    </source>
</evidence>